<dbReference type="AlphaFoldDB" id="A0A2W5BQU1"/>
<comment type="caution">
    <text evidence="1">The sequence shown here is derived from an EMBL/GenBank/DDBJ whole genome shotgun (WGS) entry which is preliminary data.</text>
</comment>
<gene>
    <name evidence="1" type="ORF">DI626_08765</name>
</gene>
<name>A0A2W5BQU1_9BACT</name>
<evidence type="ECO:0000313" key="2">
    <source>
        <dbReference type="Proteomes" id="UP000249557"/>
    </source>
</evidence>
<proteinExistence type="predicted"/>
<organism evidence="1 2">
    <name type="scientific">Micavibrio aeruginosavorus</name>
    <dbReference type="NCBI Taxonomy" id="349221"/>
    <lineage>
        <taxon>Bacteria</taxon>
        <taxon>Pseudomonadati</taxon>
        <taxon>Bdellovibrionota</taxon>
        <taxon>Bdellovibrionia</taxon>
        <taxon>Bdellovibrionales</taxon>
        <taxon>Pseudobdellovibrionaceae</taxon>
        <taxon>Micavibrio</taxon>
    </lineage>
</organism>
<accession>A0A2W5BQU1</accession>
<sequence>MKKPRRMNLLVLTENAEHFDLCKAAFTQAGHHLSAVKPEKTITAPINDADAVVTAYENVRTAMRAFHDQDAYISIQSGRLKTNTLTRIYAVAIGYREPGLPVNAMSVHITPEQDGEKEITSALKRLLLMPHDVPTIDELANQPSYF</sequence>
<protein>
    <submittedName>
        <fullName evidence="1">Uncharacterized protein</fullName>
    </submittedName>
</protein>
<evidence type="ECO:0000313" key="1">
    <source>
        <dbReference type="EMBL" id="PZO83788.1"/>
    </source>
</evidence>
<reference evidence="1 2" key="1">
    <citation type="submission" date="2017-08" db="EMBL/GenBank/DDBJ databases">
        <title>Infants hospitalized years apart are colonized by the same room-sourced microbial strains.</title>
        <authorList>
            <person name="Brooks B."/>
            <person name="Olm M.R."/>
            <person name="Firek B.A."/>
            <person name="Baker R."/>
            <person name="Thomas B.C."/>
            <person name="Morowitz M.J."/>
            <person name="Banfield J.F."/>
        </authorList>
    </citation>
    <scope>NUCLEOTIDE SEQUENCE [LARGE SCALE GENOMIC DNA]</scope>
    <source>
        <strain evidence="1">S2_018_000_R2_104</strain>
    </source>
</reference>
<dbReference type="EMBL" id="QFNK01000198">
    <property type="protein sequence ID" value="PZO83788.1"/>
    <property type="molecule type" value="Genomic_DNA"/>
</dbReference>
<dbReference type="Proteomes" id="UP000249557">
    <property type="component" value="Unassembled WGS sequence"/>
</dbReference>